<dbReference type="EMBL" id="CAXAMN010002002">
    <property type="protein sequence ID" value="CAK8997295.1"/>
    <property type="molecule type" value="Genomic_DNA"/>
</dbReference>
<organism evidence="6 7">
    <name type="scientific">Durusdinium trenchii</name>
    <dbReference type="NCBI Taxonomy" id="1381693"/>
    <lineage>
        <taxon>Eukaryota</taxon>
        <taxon>Sar</taxon>
        <taxon>Alveolata</taxon>
        <taxon>Dinophyceae</taxon>
        <taxon>Suessiales</taxon>
        <taxon>Symbiodiniaceae</taxon>
        <taxon>Durusdinium</taxon>
    </lineage>
</organism>
<dbReference type="Proteomes" id="UP001642484">
    <property type="component" value="Unassembled WGS sequence"/>
</dbReference>
<dbReference type="InterPro" id="IPR003593">
    <property type="entry name" value="AAA+_ATPase"/>
</dbReference>
<dbReference type="PROSITE" id="PS51192">
    <property type="entry name" value="HELICASE_ATP_BIND_1"/>
    <property type="match status" value="1"/>
</dbReference>
<evidence type="ECO:0000259" key="5">
    <source>
        <dbReference type="PROSITE" id="PS51192"/>
    </source>
</evidence>
<keyword evidence="3" id="KW-0067">ATP-binding</keyword>
<dbReference type="SUPFAM" id="SSF52540">
    <property type="entry name" value="P-loop containing nucleoside triphosphate hydrolases"/>
    <property type="match status" value="1"/>
</dbReference>
<dbReference type="SMART" id="SM00487">
    <property type="entry name" value="DEXDc"/>
    <property type="match status" value="1"/>
</dbReference>
<dbReference type="PANTHER" id="PTHR18934:SF118">
    <property type="entry name" value="ATP-DEPENDENT RNA HELICASE DHX33"/>
    <property type="match status" value="1"/>
</dbReference>
<dbReference type="PANTHER" id="PTHR18934">
    <property type="entry name" value="ATP-DEPENDENT RNA HELICASE"/>
    <property type="match status" value="1"/>
</dbReference>
<dbReference type="Pfam" id="PF00270">
    <property type="entry name" value="DEAD"/>
    <property type="match status" value="1"/>
</dbReference>
<dbReference type="PROSITE" id="PS00690">
    <property type="entry name" value="DEAH_ATP_HELICASE"/>
    <property type="match status" value="1"/>
</dbReference>
<proteinExistence type="predicted"/>
<protein>
    <recommendedName>
        <fullName evidence="1">RNA helicase</fullName>
        <ecNumber evidence="1">3.6.4.13</ecNumber>
    </recommendedName>
</protein>
<keyword evidence="3" id="KW-0347">Helicase</keyword>
<evidence type="ECO:0000256" key="2">
    <source>
        <dbReference type="ARBA" id="ARBA00022801"/>
    </source>
</evidence>
<evidence type="ECO:0000256" key="3">
    <source>
        <dbReference type="ARBA" id="ARBA00022806"/>
    </source>
</evidence>
<keyword evidence="3" id="KW-0547">Nucleotide-binding</keyword>
<dbReference type="Gene3D" id="3.40.50.300">
    <property type="entry name" value="P-loop containing nucleotide triphosphate hydrolases"/>
    <property type="match status" value="2"/>
</dbReference>
<dbReference type="InterPro" id="IPR014001">
    <property type="entry name" value="Helicase_ATP-bd"/>
</dbReference>
<keyword evidence="7" id="KW-1185">Reference proteome</keyword>
<dbReference type="InterPro" id="IPR027417">
    <property type="entry name" value="P-loop_NTPase"/>
</dbReference>
<reference evidence="6 7" key="1">
    <citation type="submission" date="2024-02" db="EMBL/GenBank/DDBJ databases">
        <authorList>
            <person name="Chen Y."/>
            <person name="Shah S."/>
            <person name="Dougan E. K."/>
            <person name="Thang M."/>
            <person name="Chan C."/>
        </authorList>
    </citation>
    <scope>NUCLEOTIDE SEQUENCE [LARGE SCALE GENOMIC DNA]</scope>
</reference>
<sequence>MESERPAKRARQDQKTVALPILAFREEIVRAVRQHRVVVLVGETGSGKTTQVPRFLYEAAVATRPGSIAVTQPRRIAAISVAHRVASEMGCEVGDLVGYHVRFLNRTSSKTKLKYMTDGMLVRESAAGGAHAGINGSSIVVLDEAHERGINTDVLLGLVKLALEEDKPPGLRVVVMSATIHAAPFVNFFGGSKEVKLVKVPGRQHPVQVFYTPAPEPDIIEAALISVLQLHLTRPAGDVLVFLPGQDDIESLQRLLEEKQEMLIKERQRVMLTNMVIATIGGEACRWSLYIIMADLREGAESLGETDLRIVAL</sequence>
<evidence type="ECO:0000313" key="6">
    <source>
        <dbReference type="EMBL" id="CAK8997295.1"/>
    </source>
</evidence>
<comment type="caution">
    <text evidence="6">The sequence shown here is derived from an EMBL/GenBank/DDBJ whole genome shotgun (WGS) entry which is preliminary data.</text>
</comment>
<evidence type="ECO:0000256" key="4">
    <source>
        <dbReference type="ARBA" id="ARBA00047984"/>
    </source>
</evidence>
<dbReference type="InterPro" id="IPR002464">
    <property type="entry name" value="DNA/RNA_helicase_DEAH_CS"/>
</dbReference>
<accession>A0ABP0I7H1</accession>
<evidence type="ECO:0000256" key="1">
    <source>
        <dbReference type="ARBA" id="ARBA00012552"/>
    </source>
</evidence>
<dbReference type="EC" id="3.6.4.13" evidence="1"/>
<name>A0ABP0I7H1_9DINO</name>
<feature type="domain" description="Helicase ATP-binding" evidence="5">
    <location>
        <begin position="29"/>
        <end position="198"/>
    </location>
</feature>
<keyword evidence="2" id="KW-0378">Hydrolase</keyword>
<dbReference type="CDD" id="cd17917">
    <property type="entry name" value="DEXHc_RHA-like"/>
    <property type="match status" value="1"/>
</dbReference>
<gene>
    <name evidence="6" type="ORF">CCMP2556_LOCUS4801</name>
</gene>
<dbReference type="InterPro" id="IPR011545">
    <property type="entry name" value="DEAD/DEAH_box_helicase_dom"/>
</dbReference>
<evidence type="ECO:0000313" key="7">
    <source>
        <dbReference type="Proteomes" id="UP001642484"/>
    </source>
</evidence>
<dbReference type="SMART" id="SM00382">
    <property type="entry name" value="AAA"/>
    <property type="match status" value="1"/>
</dbReference>
<comment type="catalytic activity">
    <reaction evidence="4">
        <text>ATP + H2O = ADP + phosphate + H(+)</text>
        <dbReference type="Rhea" id="RHEA:13065"/>
        <dbReference type="ChEBI" id="CHEBI:15377"/>
        <dbReference type="ChEBI" id="CHEBI:15378"/>
        <dbReference type="ChEBI" id="CHEBI:30616"/>
        <dbReference type="ChEBI" id="CHEBI:43474"/>
        <dbReference type="ChEBI" id="CHEBI:456216"/>
        <dbReference type="EC" id="3.6.4.13"/>
    </reaction>
</comment>